<dbReference type="EMBL" id="JACHLK010000017">
    <property type="protein sequence ID" value="MBB6563274.1"/>
    <property type="molecule type" value="Genomic_DNA"/>
</dbReference>
<sequence length="142" mass="14588">MPYKGGAPLLADLIGGYIPAAVDALGGLLEPHRAGKLRILAVTGPQRAAGLPDVPTFSQLGFAELTSSNWVGLFAPLGLPAAQVQQIEKAVAEVAALPAVAAKLPGIGFAPGASTAQQLREVVRNDLALWQPVIAQSGFKMD</sequence>
<comment type="similarity">
    <text evidence="1">Belongs to the UPF0065 (bug) family.</text>
</comment>
<reference evidence="2 3" key="1">
    <citation type="submission" date="2020-08" db="EMBL/GenBank/DDBJ databases">
        <title>Functional genomics of gut bacteria from endangered species of beetles.</title>
        <authorList>
            <person name="Carlos-Shanley C."/>
        </authorList>
    </citation>
    <scope>NUCLEOTIDE SEQUENCE [LARGE SCALE GENOMIC DNA]</scope>
    <source>
        <strain evidence="2 3">S00198</strain>
    </source>
</reference>
<dbReference type="PANTHER" id="PTHR42928:SF5">
    <property type="entry name" value="BLR1237 PROTEIN"/>
    <property type="match status" value="1"/>
</dbReference>
<accession>A0A7X0PK85</accession>
<protein>
    <submittedName>
        <fullName evidence="2">Tripartite-type tricarboxylate transporter receptor subunit TctC</fullName>
    </submittedName>
</protein>
<evidence type="ECO:0000313" key="3">
    <source>
        <dbReference type="Proteomes" id="UP000575083"/>
    </source>
</evidence>
<keyword evidence="3" id="KW-1185">Reference proteome</keyword>
<dbReference type="AlphaFoldDB" id="A0A7X0PK85"/>
<gene>
    <name evidence="2" type="ORF">HNP48_005993</name>
</gene>
<evidence type="ECO:0000256" key="1">
    <source>
        <dbReference type="ARBA" id="ARBA00006987"/>
    </source>
</evidence>
<dbReference type="Proteomes" id="UP000575083">
    <property type="component" value="Unassembled WGS sequence"/>
</dbReference>
<dbReference type="Gene3D" id="3.40.190.150">
    <property type="entry name" value="Bordetella uptake gene, domain 1"/>
    <property type="match status" value="1"/>
</dbReference>
<name>A0A7X0PK85_9BURK</name>
<comment type="caution">
    <text evidence="2">The sequence shown here is derived from an EMBL/GenBank/DDBJ whole genome shotgun (WGS) entry which is preliminary data.</text>
</comment>
<dbReference type="Pfam" id="PF03401">
    <property type="entry name" value="TctC"/>
    <property type="match status" value="1"/>
</dbReference>
<dbReference type="Gene3D" id="3.40.190.10">
    <property type="entry name" value="Periplasmic binding protein-like II"/>
    <property type="match status" value="1"/>
</dbReference>
<dbReference type="PANTHER" id="PTHR42928">
    <property type="entry name" value="TRICARBOXYLATE-BINDING PROTEIN"/>
    <property type="match status" value="1"/>
</dbReference>
<evidence type="ECO:0000313" key="2">
    <source>
        <dbReference type="EMBL" id="MBB6563274.1"/>
    </source>
</evidence>
<proteinExistence type="inferred from homology"/>
<dbReference type="InterPro" id="IPR042100">
    <property type="entry name" value="Bug_dom1"/>
</dbReference>
<organism evidence="2 3">
    <name type="scientific">Acidovorax soli</name>
    <dbReference type="NCBI Taxonomy" id="592050"/>
    <lineage>
        <taxon>Bacteria</taxon>
        <taxon>Pseudomonadati</taxon>
        <taxon>Pseudomonadota</taxon>
        <taxon>Betaproteobacteria</taxon>
        <taxon>Burkholderiales</taxon>
        <taxon>Comamonadaceae</taxon>
        <taxon>Acidovorax</taxon>
    </lineage>
</organism>
<keyword evidence="2" id="KW-0675">Receptor</keyword>
<dbReference type="InterPro" id="IPR005064">
    <property type="entry name" value="BUG"/>
</dbReference>